<evidence type="ECO:0000313" key="1">
    <source>
        <dbReference type="EMBL" id="GJM63150.1"/>
    </source>
</evidence>
<gene>
    <name evidence="1" type="ORF">PEDI_37020</name>
</gene>
<dbReference type="Proteomes" id="UP001310022">
    <property type="component" value="Unassembled WGS sequence"/>
</dbReference>
<comment type="caution">
    <text evidence="1">The sequence shown here is derived from an EMBL/GenBank/DDBJ whole genome shotgun (WGS) entry which is preliminary data.</text>
</comment>
<keyword evidence="2" id="KW-1185">Reference proteome</keyword>
<name>A0AAN4W277_9BACT</name>
<sequence>MPEFTRMIFESGLGDAVWQGTFHSNKSALINGRKAMGSAGDQKASQPYFHNIIFSSPHYSNKALMDSVSRFHGPPTLITALIFLFRFLSRKNEKVFYGAGLVVRIFNHELPEFTRMVFEGGWGEAVGCFFHSNKPALINGRKALGSAGDQKSSQPYFHNIIFSSPHYSNKALMDSVSRFHGPPELITALIFLFRFLSRKNERVFMGLDLY</sequence>
<dbReference type="AlphaFoldDB" id="A0AAN4W277"/>
<proteinExistence type="predicted"/>
<protein>
    <submittedName>
        <fullName evidence="1">Uncharacterized protein</fullName>
    </submittedName>
</protein>
<accession>A0AAN4W277</accession>
<evidence type="ECO:0000313" key="2">
    <source>
        <dbReference type="Proteomes" id="UP001310022"/>
    </source>
</evidence>
<dbReference type="EMBL" id="BQKE01000002">
    <property type="protein sequence ID" value="GJM63150.1"/>
    <property type="molecule type" value="Genomic_DNA"/>
</dbReference>
<organism evidence="1 2">
    <name type="scientific">Persicobacter diffluens</name>
    <dbReference type="NCBI Taxonomy" id="981"/>
    <lineage>
        <taxon>Bacteria</taxon>
        <taxon>Pseudomonadati</taxon>
        <taxon>Bacteroidota</taxon>
        <taxon>Cytophagia</taxon>
        <taxon>Cytophagales</taxon>
        <taxon>Persicobacteraceae</taxon>
        <taxon>Persicobacter</taxon>
    </lineage>
</organism>
<reference evidence="1 2" key="1">
    <citation type="submission" date="2021-12" db="EMBL/GenBank/DDBJ databases">
        <title>Genome sequencing of bacteria with rrn-lacking chromosome and rrn-plasmid.</title>
        <authorList>
            <person name="Anda M."/>
            <person name="Iwasaki W."/>
        </authorList>
    </citation>
    <scope>NUCLEOTIDE SEQUENCE [LARGE SCALE GENOMIC DNA]</scope>
    <source>
        <strain evidence="1 2">NBRC 15940</strain>
    </source>
</reference>